<proteinExistence type="inferred from homology"/>
<comment type="caution">
    <text evidence="3">The sequence shown here is derived from an EMBL/GenBank/DDBJ whole genome shotgun (WGS) entry which is preliminary data.</text>
</comment>
<evidence type="ECO:0000313" key="3">
    <source>
        <dbReference type="EMBL" id="MDE5415551.1"/>
    </source>
</evidence>
<dbReference type="RefSeq" id="WP_275120154.1">
    <property type="nucleotide sequence ID" value="NZ_JAOTPO010000017.1"/>
</dbReference>
<evidence type="ECO:0000259" key="2">
    <source>
        <dbReference type="Pfam" id="PF12850"/>
    </source>
</evidence>
<dbReference type="PANTHER" id="PTHR42850">
    <property type="entry name" value="METALLOPHOSPHOESTERASE"/>
    <property type="match status" value="1"/>
</dbReference>
<feature type="domain" description="Calcineurin-like phosphoesterase" evidence="2">
    <location>
        <begin position="4"/>
        <end position="200"/>
    </location>
</feature>
<keyword evidence="4" id="KW-1185">Reference proteome</keyword>
<dbReference type="Gene3D" id="3.60.21.10">
    <property type="match status" value="1"/>
</dbReference>
<dbReference type="InterPro" id="IPR024654">
    <property type="entry name" value="Calcineurin-like_PHP_lpxH"/>
</dbReference>
<dbReference type="EMBL" id="JAOTPO010000017">
    <property type="protein sequence ID" value="MDE5415551.1"/>
    <property type="molecule type" value="Genomic_DNA"/>
</dbReference>
<evidence type="ECO:0000256" key="1">
    <source>
        <dbReference type="ARBA" id="ARBA00008950"/>
    </source>
</evidence>
<dbReference type="PANTHER" id="PTHR42850:SF2">
    <property type="entry name" value="BLL5683 PROTEIN"/>
    <property type="match status" value="1"/>
</dbReference>
<gene>
    <name evidence="3" type="ORF">N7Z68_19580</name>
</gene>
<sequence length="245" mass="27684">MKKYAFLSDIHGNAIALEAVLEDIQSQNVDDIFVLGDLCYRGPEPKRALQLVQALQAKVIKGNADEWMVRGVQQGEVPDQMLEMMNIERDWCKAQLNEEDLSYLDQLPTDLEITLPNGTAIYAFHATPTSLFDVVLPDTDATVLTEKMMTSSDANLFIYAHIHLPYVRYFNGKCIANLGSVGLPFDGQPLASYAILEEKKDQFNISIQRVPYDTEKVISQYERLQYPNLEVMKKVVQQGTSPFSK</sequence>
<dbReference type="InterPro" id="IPR029052">
    <property type="entry name" value="Metallo-depent_PP-like"/>
</dbReference>
<dbReference type="PIRSF" id="PIRSF000883">
    <property type="entry name" value="Pesterase_MJ0912"/>
    <property type="match status" value="1"/>
</dbReference>
<dbReference type="InterPro" id="IPR050126">
    <property type="entry name" value="Ap4A_hydrolase"/>
</dbReference>
<accession>A0ABT5VJC2</accession>
<dbReference type="SUPFAM" id="SSF56300">
    <property type="entry name" value="Metallo-dependent phosphatases"/>
    <property type="match status" value="1"/>
</dbReference>
<evidence type="ECO:0000313" key="4">
    <source>
        <dbReference type="Proteomes" id="UP001148125"/>
    </source>
</evidence>
<name>A0ABT5VJC2_9BACI</name>
<dbReference type="InterPro" id="IPR011152">
    <property type="entry name" value="Pesterase_MJ0912"/>
</dbReference>
<dbReference type="Pfam" id="PF12850">
    <property type="entry name" value="Metallophos_2"/>
    <property type="match status" value="1"/>
</dbReference>
<reference evidence="3" key="1">
    <citation type="submission" date="2024-05" db="EMBL/GenBank/DDBJ databases">
        <title>Alkalihalobacillus sp. strain MEB203 novel alkaliphilic bacterium from Lonar Lake, India.</title>
        <authorList>
            <person name="Joshi A."/>
            <person name="Thite S."/>
            <person name="Mengade P."/>
        </authorList>
    </citation>
    <scope>NUCLEOTIDE SEQUENCE</scope>
    <source>
        <strain evidence="3">MEB 203</strain>
    </source>
</reference>
<comment type="similarity">
    <text evidence="1">Belongs to the metallophosphoesterase superfamily. YfcE family.</text>
</comment>
<organism evidence="3 4">
    <name type="scientific">Alkalihalobacterium chitinilyticum</name>
    <dbReference type="NCBI Taxonomy" id="2980103"/>
    <lineage>
        <taxon>Bacteria</taxon>
        <taxon>Bacillati</taxon>
        <taxon>Bacillota</taxon>
        <taxon>Bacilli</taxon>
        <taxon>Bacillales</taxon>
        <taxon>Bacillaceae</taxon>
        <taxon>Alkalihalobacterium</taxon>
    </lineage>
</organism>
<protein>
    <submittedName>
        <fullName evidence="3">Metallophosphatase family protein</fullName>
    </submittedName>
</protein>
<dbReference type="Proteomes" id="UP001148125">
    <property type="component" value="Unassembled WGS sequence"/>
</dbReference>